<feature type="region of interest" description="Disordered" evidence="5">
    <location>
        <begin position="78"/>
        <end position="97"/>
    </location>
</feature>
<keyword evidence="4" id="KW-0233">DNA recombination</keyword>
<feature type="domain" description="Tyr recombinase" evidence="6">
    <location>
        <begin position="90"/>
        <end position="325"/>
    </location>
</feature>
<evidence type="ECO:0000313" key="8">
    <source>
        <dbReference type="Proteomes" id="UP001597033"/>
    </source>
</evidence>
<evidence type="ECO:0000259" key="6">
    <source>
        <dbReference type="PROSITE" id="PS51898"/>
    </source>
</evidence>
<dbReference type="Proteomes" id="UP001597033">
    <property type="component" value="Unassembled WGS sequence"/>
</dbReference>
<dbReference type="InterPro" id="IPR011010">
    <property type="entry name" value="DNA_brk_join_enz"/>
</dbReference>
<accession>A0ABW3M0K7</accession>
<dbReference type="Gene3D" id="1.10.443.10">
    <property type="entry name" value="Intergrase catalytic core"/>
    <property type="match status" value="1"/>
</dbReference>
<reference evidence="8" key="1">
    <citation type="journal article" date="2019" name="Int. J. Syst. Evol. Microbiol.">
        <title>The Global Catalogue of Microorganisms (GCM) 10K type strain sequencing project: providing services to taxonomists for standard genome sequencing and annotation.</title>
        <authorList>
            <consortium name="The Broad Institute Genomics Platform"/>
            <consortium name="The Broad Institute Genome Sequencing Center for Infectious Disease"/>
            <person name="Wu L."/>
            <person name="Ma J."/>
        </authorList>
    </citation>
    <scope>NUCLEOTIDE SEQUENCE [LARGE SCALE GENOMIC DNA]</scope>
    <source>
        <strain evidence="8">CCUG 55854</strain>
    </source>
</reference>
<dbReference type="PROSITE" id="PS51898">
    <property type="entry name" value="TYR_RECOMBINASE"/>
    <property type="match status" value="1"/>
</dbReference>
<keyword evidence="3" id="KW-0238">DNA-binding</keyword>
<dbReference type="InterPro" id="IPR002104">
    <property type="entry name" value="Integrase_catalytic"/>
</dbReference>
<evidence type="ECO:0000313" key="7">
    <source>
        <dbReference type="EMBL" id="MFD1044043.1"/>
    </source>
</evidence>
<protein>
    <submittedName>
        <fullName evidence="7">Site-specific integrase</fullName>
    </submittedName>
</protein>
<name>A0ABW3M0K7_9GAMM</name>
<dbReference type="EMBL" id="JBHTKN010000020">
    <property type="protein sequence ID" value="MFD1044043.1"/>
    <property type="molecule type" value="Genomic_DNA"/>
</dbReference>
<comment type="caution">
    <text evidence="7">The sequence shown here is derived from an EMBL/GenBank/DDBJ whole genome shotgun (WGS) entry which is preliminary data.</text>
</comment>
<proteinExistence type="inferred from homology"/>
<dbReference type="InterPro" id="IPR013762">
    <property type="entry name" value="Integrase-like_cat_sf"/>
</dbReference>
<gene>
    <name evidence="7" type="ORF">ACFQ2N_16965</name>
</gene>
<dbReference type="PANTHER" id="PTHR30349:SF41">
    <property type="entry name" value="INTEGRASE_RECOMBINASE PROTEIN MJ0367-RELATED"/>
    <property type="match status" value="1"/>
</dbReference>
<keyword evidence="2" id="KW-0229">DNA integration</keyword>
<dbReference type="InterPro" id="IPR050090">
    <property type="entry name" value="Tyrosine_recombinase_XerCD"/>
</dbReference>
<dbReference type="SUPFAM" id="SSF56349">
    <property type="entry name" value="DNA breaking-rejoining enzymes"/>
    <property type="match status" value="1"/>
</dbReference>
<comment type="similarity">
    <text evidence="1">Belongs to the 'phage' integrase family.</text>
</comment>
<evidence type="ECO:0000256" key="1">
    <source>
        <dbReference type="ARBA" id="ARBA00008857"/>
    </source>
</evidence>
<dbReference type="PANTHER" id="PTHR30349">
    <property type="entry name" value="PHAGE INTEGRASE-RELATED"/>
    <property type="match status" value="1"/>
</dbReference>
<feature type="compositionally biased region" description="Basic and acidic residues" evidence="5">
    <location>
        <begin position="85"/>
        <end position="97"/>
    </location>
</feature>
<sequence length="341" mass="38843">MEDISSDGRTLANNVVLLEARTATVSSSPTVEGQQHYNRMSSIANYLEFLGSAITQHQNSPKFAAEIARMAKLIRKHRPRGLARRHQDDRDEKSPPTELVERFMAVVAYESPENPFRDPSVRLRNAILFALLQYTGIRRGELLSLRIDQIDLGDEPQVWVRRNHDDLLDSRRYQPLAKTKERPIPIPEGLANLIHEYVMKHRARIKSARQHPYLLVTHHKGEHWGKPMSLSSVGRIMETMRSVNDAFGDIHPHAFRHHFNYDLSVAIDAHNARVRHGAAPGEQTLISEGRELDIRAFLAGHWSKASGAVYNKRHIREVSDKAVRELQSGLGRVIRGRRVSS</sequence>
<dbReference type="Pfam" id="PF00589">
    <property type="entry name" value="Phage_integrase"/>
    <property type="match status" value="1"/>
</dbReference>
<organism evidence="7 8">
    <name type="scientific">Pseudoxanthomonas kaohsiungensis</name>
    <dbReference type="NCBI Taxonomy" id="283923"/>
    <lineage>
        <taxon>Bacteria</taxon>
        <taxon>Pseudomonadati</taxon>
        <taxon>Pseudomonadota</taxon>
        <taxon>Gammaproteobacteria</taxon>
        <taxon>Lysobacterales</taxon>
        <taxon>Lysobacteraceae</taxon>
        <taxon>Pseudoxanthomonas</taxon>
    </lineage>
</organism>
<evidence type="ECO:0000256" key="4">
    <source>
        <dbReference type="ARBA" id="ARBA00023172"/>
    </source>
</evidence>
<keyword evidence="8" id="KW-1185">Reference proteome</keyword>
<evidence type="ECO:0000256" key="5">
    <source>
        <dbReference type="SAM" id="MobiDB-lite"/>
    </source>
</evidence>
<dbReference type="CDD" id="cd00397">
    <property type="entry name" value="DNA_BRE_C"/>
    <property type="match status" value="1"/>
</dbReference>
<evidence type="ECO:0000256" key="2">
    <source>
        <dbReference type="ARBA" id="ARBA00022908"/>
    </source>
</evidence>
<evidence type="ECO:0000256" key="3">
    <source>
        <dbReference type="ARBA" id="ARBA00023125"/>
    </source>
</evidence>